<feature type="non-terminal residue" evidence="2">
    <location>
        <position position="64"/>
    </location>
</feature>
<dbReference type="AlphaFoldDB" id="X1A5U3"/>
<reference evidence="2" key="1">
    <citation type="journal article" date="2014" name="Front. Microbiol.">
        <title>High frequency of phylogenetically diverse reductive dehalogenase-homologous genes in deep subseafloor sedimentary metagenomes.</title>
        <authorList>
            <person name="Kawai M."/>
            <person name="Futagami T."/>
            <person name="Toyoda A."/>
            <person name="Takaki Y."/>
            <person name="Nishi S."/>
            <person name="Hori S."/>
            <person name="Arai W."/>
            <person name="Tsubouchi T."/>
            <person name="Morono Y."/>
            <person name="Uchiyama I."/>
            <person name="Ito T."/>
            <person name="Fujiyama A."/>
            <person name="Inagaki F."/>
            <person name="Takami H."/>
        </authorList>
    </citation>
    <scope>NUCLEOTIDE SEQUENCE</scope>
    <source>
        <strain evidence="2">Expedition CK06-06</strain>
    </source>
</reference>
<comment type="caution">
    <text evidence="2">The sequence shown here is derived from an EMBL/GenBank/DDBJ whole genome shotgun (WGS) entry which is preliminary data.</text>
</comment>
<keyword evidence="1" id="KW-0812">Transmembrane</keyword>
<keyword evidence="1" id="KW-0472">Membrane</keyword>
<sequence length="64" mass="7225">MICENVQELEITNMIFNLSNSSINSNISQSFLNITNNITTIVDHIIIPVFTLSFVVEVLFSCFV</sequence>
<keyword evidence="1" id="KW-1133">Transmembrane helix</keyword>
<evidence type="ECO:0000313" key="2">
    <source>
        <dbReference type="EMBL" id="GAG65537.1"/>
    </source>
</evidence>
<feature type="transmembrane region" description="Helical" evidence="1">
    <location>
        <begin position="45"/>
        <end position="63"/>
    </location>
</feature>
<proteinExistence type="predicted"/>
<organism evidence="2">
    <name type="scientific">marine sediment metagenome</name>
    <dbReference type="NCBI Taxonomy" id="412755"/>
    <lineage>
        <taxon>unclassified sequences</taxon>
        <taxon>metagenomes</taxon>
        <taxon>ecological metagenomes</taxon>
    </lineage>
</organism>
<dbReference type="EMBL" id="BART01005409">
    <property type="protein sequence ID" value="GAG65537.1"/>
    <property type="molecule type" value="Genomic_DNA"/>
</dbReference>
<evidence type="ECO:0000256" key="1">
    <source>
        <dbReference type="SAM" id="Phobius"/>
    </source>
</evidence>
<accession>X1A5U3</accession>
<protein>
    <submittedName>
        <fullName evidence="2">Uncharacterized protein</fullName>
    </submittedName>
</protein>
<name>X1A5U3_9ZZZZ</name>
<gene>
    <name evidence="2" type="ORF">S01H4_12621</name>
</gene>